<feature type="transmembrane region" description="Helical" evidence="9">
    <location>
        <begin position="232"/>
        <end position="248"/>
    </location>
</feature>
<dbReference type="RefSeq" id="WP_066712468.1">
    <property type="nucleotide sequence ID" value="NZ_JARFNM010000001.1"/>
</dbReference>
<protein>
    <submittedName>
        <fullName evidence="11">Acyltransferase</fullName>
    </submittedName>
</protein>
<feature type="transmembrane region" description="Helical" evidence="9">
    <location>
        <begin position="59"/>
        <end position="77"/>
    </location>
</feature>
<name>A0A133YH15_9FIRM</name>
<organism evidence="11 12">
    <name type="scientific">Amygdalobacter nucleatus</name>
    <dbReference type="NCBI Taxonomy" id="3029274"/>
    <lineage>
        <taxon>Bacteria</taxon>
        <taxon>Bacillati</taxon>
        <taxon>Bacillota</taxon>
        <taxon>Clostridia</taxon>
        <taxon>Eubacteriales</taxon>
        <taxon>Oscillospiraceae</taxon>
        <taxon>Amygdalobacter</taxon>
    </lineage>
</organism>
<evidence type="ECO:0000256" key="7">
    <source>
        <dbReference type="ARBA" id="ARBA00023315"/>
    </source>
</evidence>
<evidence type="ECO:0000256" key="3">
    <source>
        <dbReference type="ARBA" id="ARBA00022679"/>
    </source>
</evidence>
<feature type="transmembrane region" description="Helical" evidence="9">
    <location>
        <begin position="98"/>
        <end position="119"/>
    </location>
</feature>
<dbReference type="STRING" id="1497955.HMPREF1872_00141"/>
<feature type="compositionally biased region" description="Polar residues" evidence="8">
    <location>
        <begin position="457"/>
        <end position="482"/>
    </location>
</feature>
<accession>A0A133YH15</accession>
<feature type="domain" description="Acyltransferase 3" evidence="10">
    <location>
        <begin position="36"/>
        <end position="379"/>
    </location>
</feature>
<feature type="transmembrane region" description="Helical" evidence="9">
    <location>
        <begin position="368"/>
        <end position="386"/>
    </location>
</feature>
<gene>
    <name evidence="11" type="ORF">HMPREF1872_00141</name>
</gene>
<dbReference type="OrthoDB" id="9798935at2"/>
<comment type="caution">
    <text evidence="11">The sequence shown here is derived from an EMBL/GenBank/DDBJ whole genome shotgun (WGS) entry which is preliminary data.</text>
</comment>
<feature type="transmembrane region" description="Helical" evidence="9">
    <location>
        <begin position="33"/>
        <end position="53"/>
    </location>
</feature>
<feature type="transmembrane region" description="Helical" evidence="9">
    <location>
        <begin position="269"/>
        <end position="290"/>
    </location>
</feature>
<dbReference type="AlphaFoldDB" id="A0A133YH15"/>
<evidence type="ECO:0000313" key="11">
    <source>
        <dbReference type="EMBL" id="KXB42469.1"/>
    </source>
</evidence>
<evidence type="ECO:0000256" key="8">
    <source>
        <dbReference type="SAM" id="MobiDB-lite"/>
    </source>
</evidence>
<keyword evidence="6 9" id="KW-0472">Membrane</keyword>
<evidence type="ECO:0000256" key="2">
    <source>
        <dbReference type="ARBA" id="ARBA00022475"/>
    </source>
</evidence>
<proteinExistence type="predicted"/>
<dbReference type="EMBL" id="LSCV01000002">
    <property type="protein sequence ID" value="KXB42469.1"/>
    <property type="molecule type" value="Genomic_DNA"/>
</dbReference>
<dbReference type="InterPro" id="IPR036514">
    <property type="entry name" value="SGNH_hydro_sf"/>
</dbReference>
<dbReference type="InterPro" id="IPR050879">
    <property type="entry name" value="Acyltransferase_3"/>
</dbReference>
<comment type="subcellular location">
    <subcellularLocation>
        <location evidence="1">Cell membrane</location>
        <topology evidence="1">Multi-pass membrane protein</topology>
    </subcellularLocation>
</comment>
<feature type="region of interest" description="Disordered" evidence="8">
    <location>
        <begin position="454"/>
        <end position="484"/>
    </location>
</feature>
<feature type="transmembrane region" description="Helical" evidence="9">
    <location>
        <begin position="296"/>
        <end position="317"/>
    </location>
</feature>
<evidence type="ECO:0000256" key="9">
    <source>
        <dbReference type="SAM" id="Phobius"/>
    </source>
</evidence>
<keyword evidence="4 9" id="KW-0812">Transmembrane</keyword>
<dbReference type="SUPFAM" id="SSF52266">
    <property type="entry name" value="SGNH hydrolase"/>
    <property type="match status" value="1"/>
</dbReference>
<dbReference type="Gene3D" id="3.40.50.1110">
    <property type="entry name" value="SGNH hydrolase"/>
    <property type="match status" value="1"/>
</dbReference>
<evidence type="ECO:0000313" key="12">
    <source>
        <dbReference type="Proteomes" id="UP000070080"/>
    </source>
</evidence>
<keyword evidence="3 11" id="KW-0808">Transferase</keyword>
<dbReference type="GO" id="GO:0009103">
    <property type="term" value="P:lipopolysaccharide biosynthetic process"/>
    <property type="evidence" value="ECO:0007669"/>
    <property type="project" value="TreeGrafter"/>
</dbReference>
<evidence type="ECO:0000256" key="4">
    <source>
        <dbReference type="ARBA" id="ARBA00022692"/>
    </source>
</evidence>
<feature type="transmembrane region" description="Helical" evidence="9">
    <location>
        <begin position="195"/>
        <end position="217"/>
    </location>
</feature>
<feature type="transmembrane region" description="Helical" evidence="9">
    <location>
        <begin position="329"/>
        <end position="348"/>
    </location>
</feature>
<dbReference type="Proteomes" id="UP000070080">
    <property type="component" value="Unassembled WGS sequence"/>
</dbReference>
<dbReference type="GO" id="GO:0016747">
    <property type="term" value="F:acyltransferase activity, transferring groups other than amino-acyl groups"/>
    <property type="evidence" value="ECO:0007669"/>
    <property type="project" value="InterPro"/>
</dbReference>
<reference evidence="12" key="1">
    <citation type="submission" date="2016-01" db="EMBL/GenBank/DDBJ databases">
        <authorList>
            <person name="Mitreva M."/>
            <person name="Pepin K.H."/>
            <person name="Mihindukulasuriya K.A."/>
            <person name="Fulton R."/>
            <person name="Fronick C."/>
            <person name="O'Laughlin M."/>
            <person name="Miner T."/>
            <person name="Herter B."/>
            <person name="Rosa B.A."/>
            <person name="Cordes M."/>
            <person name="Tomlinson C."/>
            <person name="Wollam A."/>
            <person name="Palsikar V.B."/>
            <person name="Mardis E.R."/>
            <person name="Wilson R.K."/>
        </authorList>
    </citation>
    <scope>NUCLEOTIDE SEQUENCE [LARGE SCALE GENOMIC DNA]</scope>
    <source>
        <strain evidence="12">KA00274</strain>
    </source>
</reference>
<evidence type="ECO:0000259" key="10">
    <source>
        <dbReference type="Pfam" id="PF01757"/>
    </source>
</evidence>
<keyword evidence="5 9" id="KW-1133">Transmembrane helix</keyword>
<feature type="transmembrane region" description="Helical" evidence="9">
    <location>
        <begin position="407"/>
        <end position="426"/>
    </location>
</feature>
<keyword evidence="2" id="KW-1003">Cell membrane</keyword>
<dbReference type="GO" id="GO:0005886">
    <property type="term" value="C:plasma membrane"/>
    <property type="evidence" value="ECO:0007669"/>
    <property type="project" value="UniProtKB-SubCell"/>
</dbReference>
<dbReference type="InterPro" id="IPR002656">
    <property type="entry name" value="Acyl_transf_3_dom"/>
</dbReference>
<evidence type="ECO:0000256" key="5">
    <source>
        <dbReference type="ARBA" id="ARBA00022989"/>
    </source>
</evidence>
<dbReference type="PANTHER" id="PTHR23028:SF53">
    <property type="entry name" value="ACYL_TRANSF_3 DOMAIN-CONTAINING PROTEIN"/>
    <property type="match status" value="1"/>
</dbReference>
<dbReference type="Pfam" id="PF01757">
    <property type="entry name" value="Acyl_transf_3"/>
    <property type="match status" value="1"/>
</dbReference>
<keyword evidence="12" id="KW-1185">Reference proteome</keyword>
<evidence type="ECO:0000256" key="1">
    <source>
        <dbReference type="ARBA" id="ARBA00004651"/>
    </source>
</evidence>
<dbReference type="PANTHER" id="PTHR23028">
    <property type="entry name" value="ACETYLTRANSFERASE"/>
    <property type="match status" value="1"/>
</dbReference>
<evidence type="ECO:0000256" key="6">
    <source>
        <dbReference type="ARBA" id="ARBA00023136"/>
    </source>
</evidence>
<feature type="transmembrane region" description="Helical" evidence="9">
    <location>
        <begin position="162"/>
        <end position="183"/>
    </location>
</feature>
<sequence>MVDIQRVQNHKLLSDQQLAPQKPVTQLNLSQQYIGGLAALRVLALLAVCAYHLRPDVFVGGYLAVDLFFIISAYLTTNKLLSNWQQIDLANLYKRRFLKLWSPLFALCTFVLLLAFLFIPKLMQNMLPNYLSSLAFGNNFWQIYLGDSYFAEAVSPSAFKHLWYIAILGQFTLIWPALFKFLAKQNKLRSKLRQELSLLLLILIIVSSLSMALLYKANTDPTNVYYGTLTRAYAYCLGALLAVIVPSARAKSLDKSMHNSNQELDSKRIYFYDLVALPLLCLIIAIWMLLPANSNFTYRGGLLLHAVLCTLLVHCVVVPKTFCNQLFDLKVFSVIAKRAYAYYLWQYAVMIMLREKSTSLGLDRTTSLLLNIVLTLILAELAYRFVKQLNFKHLLQEVKLGQISLASLANLFVVLVFTLSIVPALVNSKPVSKQANAKYKAQIQQAALQAETEQAANDKQANAETKESVNASEKVSSTQPEQTELALEQVKGPYDLQTMLEMTKDDLSKAELDKLGKIKVTAVGDSVLLGCSRALSYLLPNFHYRAKESAQIDKAINDLEQLKNQQRLGDVILLAVGQNGYFNKQQAESLLKIAGDRPVFAYTIFVGKEWETANNAIWYDLAKDFTNLEIVDWHTYAKNNQALLWDGIHPNEKGQKAYARLFARTLLKRLAKAEA</sequence>
<keyword evidence="7 11" id="KW-0012">Acyltransferase</keyword>